<sequence>MSNQELFSNNPLQGVKLEQVVEELVEQYGWELLHAYLQLNCFKNNPDIKSAVKFLRKTQWAQEKVDNFYLYRLKNLPKPDDVQYELPPRDRVIPADHKPGEPCELSFVDAKRIIEKKESKQRARDRKQRSNSSNPWGN</sequence>
<name>A0A0F9R392_9ZZZZ</name>
<protein>
    <recommendedName>
        <fullName evidence="3">DNA-binding protein VF530</fullName>
    </recommendedName>
</protein>
<comment type="caution">
    <text evidence="2">The sequence shown here is derived from an EMBL/GenBank/DDBJ whole genome shotgun (WGS) entry which is preliminary data.</text>
</comment>
<dbReference type="InterPro" id="IPR018668">
    <property type="entry name" value="DNA-binding_VF530-like"/>
</dbReference>
<accession>A0A0F9R392</accession>
<dbReference type="Gene3D" id="1.10.720.30">
    <property type="entry name" value="SAP domain"/>
    <property type="match status" value="1"/>
</dbReference>
<gene>
    <name evidence="2" type="ORF">LCGC14_0626320</name>
</gene>
<proteinExistence type="predicted"/>
<dbReference type="AlphaFoldDB" id="A0A0F9R392"/>
<feature type="region of interest" description="Disordered" evidence="1">
    <location>
        <begin position="114"/>
        <end position="138"/>
    </location>
</feature>
<evidence type="ECO:0000313" key="2">
    <source>
        <dbReference type="EMBL" id="KKN51060.1"/>
    </source>
</evidence>
<dbReference type="InterPro" id="IPR036361">
    <property type="entry name" value="SAP_dom_sf"/>
</dbReference>
<dbReference type="EMBL" id="LAZR01001081">
    <property type="protein sequence ID" value="KKN51060.1"/>
    <property type="molecule type" value="Genomic_DNA"/>
</dbReference>
<reference evidence="2" key="1">
    <citation type="journal article" date="2015" name="Nature">
        <title>Complex archaea that bridge the gap between prokaryotes and eukaryotes.</title>
        <authorList>
            <person name="Spang A."/>
            <person name="Saw J.H."/>
            <person name="Jorgensen S.L."/>
            <person name="Zaremba-Niedzwiedzka K."/>
            <person name="Martijn J."/>
            <person name="Lind A.E."/>
            <person name="van Eijk R."/>
            <person name="Schleper C."/>
            <person name="Guy L."/>
            <person name="Ettema T.J."/>
        </authorList>
    </citation>
    <scope>NUCLEOTIDE SEQUENCE</scope>
</reference>
<dbReference type="Pfam" id="PF09905">
    <property type="entry name" value="VF530"/>
    <property type="match status" value="1"/>
</dbReference>
<dbReference type="GO" id="GO:0003677">
    <property type="term" value="F:DNA binding"/>
    <property type="evidence" value="ECO:0007669"/>
    <property type="project" value="InterPro"/>
</dbReference>
<organism evidence="2">
    <name type="scientific">marine sediment metagenome</name>
    <dbReference type="NCBI Taxonomy" id="412755"/>
    <lineage>
        <taxon>unclassified sequences</taxon>
        <taxon>metagenomes</taxon>
        <taxon>ecological metagenomes</taxon>
    </lineage>
</organism>
<evidence type="ECO:0000256" key="1">
    <source>
        <dbReference type="SAM" id="MobiDB-lite"/>
    </source>
</evidence>
<evidence type="ECO:0008006" key="3">
    <source>
        <dbReference type="Google" id="ProtNLM"/>
    </source>
</evidence>